<evidence type="ECO:0000256" key="5">
    <source>
        <dbReference type="ARBA" id="ARBA00013189"/>
    </source>
</evidence>
<evidence type="ECO:0000256" key="3">
    <source>
        <dbReference type="ARBA" id="ARBA00004947"/>
    </source>
</evidence>
<reference evidence="12 13" key="1">
    <citation type="submission" date="2024-03" db="EMBL/GenBank/DDBJ databases">
        <title>Ignisphaera cupida sp. nov., a hyperthermophilic hydrolytic archaeon from a hot spring of Kamchatka, and proposal of Ignisphaeraceae fam. nov.</title>
        <authorList>
            <person name="Podosokorskaya O.A."/>
            <person name="Elcheninov A.G."/>
            <person name="Maltseva A.I."/>
            <person name="Zayulina K.S."/>
            <person name="Novikov A."/>
            <person name="Merkel A.Y."/>
        </authorList>
    </citation>
    <scope>NUCLEOTIDE SEQUENCE [LARGE SCALE GENOMIC DNA]</scope>
    <source>
        <strain evidence="12 13">38H-sp</strain>
    </source>
</reference>
<comment type="subunit">
    <text evidence="10">Homodimer.</text>
</comment>
<keyword evidence="13" id="KW-1185">Reference proteome</keyword>
<evidence type="ECO:0000313" key="12">
    <source>
        <dbReference type="EMBL" id="MEM5948789.1"/>
    </source>
</evidence>
<dbReference type="InterPro" id="IPR036291">
    <property type="entry name" value="NAD(P)-bd_dom_sf"/>
</dbReference>
<dbReference type="PANTHER" id="PTHR43725">
    <property type="entry name" value="UDP-GLUCOSE 4-EPIMERASE"/>
    <property type="match status" value="1"/>
</dbReference>
<evidence type="ECO:0000256" key="1">
    <source>
        <dbReference type="ARBA" id="ARBA00000083"/>
    </source>
</evidence>
<evidence type="ECO:0000256" key="7">
    <source>
        <dbReference type="ARBA" id="ARBA00023027"/>
    </source>
</evidence>
<comment type="catalytic activity">
    <reaction evidence="1 10">
        <text>UDP-alpha-D-glucose = UDP-alpha-D-galactose</text>
        <dbReference type="Rhea" id="RHEA:22168"/>
        <dbReference type="ChEBI" id="CHEBI:58885"/>
        <dbReference type="ChEBI" id="CHEBI:66914"/>
        <dbReference type="EC" id="5.1.3.2"/>
    </reaction>
</comment>
<keyword evidence="7 10" id="KW-0520">NAD</keyword>
<keyword evidence="9 10" id="KW-0119">Carbohydrate metabolism</keyword>
<dbReference type="EMBL" id="JBCHKQ010000005">
    <property type="protein sequence ID" value="MEM5948789.1"/>
    <property type="molecule type" value="Genomic_DNA"/>
</dbReference>
<name>A0ABU9UDM7_9SPIR</name>
<comment type="similarity">
    <text evidence="4 10">Belongs to the NAD(P)-dependent epimerase/dehydratase family.</text>
</comment>
<evidence type="ECO:0000313" key="13">
    <source>
        <dbReference type="Proteomes" id="UP001466331"/>
    </source>
</evidence>
<dbReference type="RefSeq" id="WP_420070239.1">
    <property type="nucleotide sequence ID" value="NZ_JBCHKQ010000005.1"/>
</dbReference>
<dbReference type="InterPro" id="IPR001509">
    <property type="entry name" value="Epimerase_deHydtase"/>
</dbReference>
<sequence>MKLLLTGGAGYIGSHTYRLLKAQGHTVKVYDNLSNGHAEAVETDDLIVGSIQHTGTLKTLLETYKPDVVIHFAAFIEVGVSVKKPFEFFANNTEGTLALTKAMLDCGVNKLIFSSTAAVYGYPETTPIRETAKKSPVNPYGTSKLMVEELLESLSQWAGLKYTAIRYFNAAGASEDASIGEAHNPETHLIPLILKTATGERKSISIFGTDFPTPDGTAIRDYIHVDDLARAHMLAADYLADGGKSDVFNCGYSEGYSVREVIEAAKKVTGKDFPVEETERRDGDPAILIADSSKIKQTLGWQPVHNDLEYIIKTAYKWEQNRKY</sequence>
<accession>A0ABU9UDM7</accession>
<dbReference type="InterPro" id="IPR005886">
    <property type="entry name" value="UDP_G4E"/>
</dbReference>
<evidence type="ECO:0000259" key="11">
    <source>
        <dbReference type="Pfam" id="PF01370"/>
    </source>
</evidence>
<keyword evidence="8 10" id="KW-0413">Isomerase</keyword>
<protein>
    <recommendedName>
        <fullName evidence="6 10">UDP-glucose 4-epimerase</fullName>
        <ecNumber evidence="5 10">5.1.3.2</ecNumber>
    </recommendedName>
</protein>
<evidence type="ECO:0000256" key="4">
    <source>
        <dbReference type="ARBA" id="ARBA00007637"/>
    </source>
</evidence>
<comment type="pathway">
    <text evidence="3 10">Carbohydrate metabolism; galactose metabolism.</text>
</comment>
<gene>
    <name evidence="12" type="primary">galE</name>
    <name evidence="12" type="ORF">WKV44_09585</name>
</gene>
<dbReference type="EC" id="5.1.3.2" evidence="5 10"/>
<dbReference type="Gene3D" id="3.90.25.10">
    <property type="entry name" value="UDP-galactose 4-epimerase, domain 1"/>
    <property type="match status" value="1"/>
</dbReference>
<dbReference type="Gene3D" id="3.40.50.720">
    <property type="entry name" value="NAD(P)-binding Rossmann-like Domain"/>
    <property type="match status" value="1"/>
</dbReference>
<dbReference type="SUPFAM" id="SSF51735">
    <property type="entry name" value="NAD(P)-binding Rossmann-fold domains"/>
    <property type="match status" value="1"/>
</dbReference>
<comment type="caution">
    <text evidence="12">The sequence shown here is derived from an EMBL/GenBank/DDBJ whole genome shotgun (WGS) entry which is preliminary data.</text>
</comment>
<dbReference type="Pfam" id="PF01370">
    <property type="entry name" value="Epimerase"/>
    <property type="match status" value="1"/>
</dbReference>
<dbReference type="Proteomes" id="UP001466331">
    <property type="component" value="Unassembled WGS sequence"/>
</dbReference>
<evidence type="ECO:0000256" key="9">
    <source>
        <dbReference type="ARBA" id="ARBA00023277"/>
    </source>
</evidence>
<dbReference type="CDD" id="cd05247">
    <property type="entry name" value="UDP_G4E_1_SDR_e"/>
    <property type="match status" value="1"/>
</dbReference>
<feature type="domain" description="NAD-dependent epimerase/dehydratase" evidence="11">
    <location>
        <begin position="4"/>
        <end position="251"/>
    </location>
</feature>
<evidence type="ECO:0000256" key="8">
    <source>
        <dbReference type="ARBA" id="ARBA00023235"/>
    </source>
</evidence>
<evidence type="ECO:0000256" key="2">
    <source>
        <dbReference type="ARBA" id="ARBA00001911"/>
    </source>
</evidence>
<proteinExistence type="inferred from homology"/>
<dbReference type="PANTHER" id="PTHR43725:SF53">
    <property type="entry name" value="UDP-ARABINOSE 4-EPIMERASE 1"/>
    <property type="match status" value="1"/>
</dbReference>
<dbReference type="GO" id="GO:0003978">
    <property type="term" value="F:UDP-glucose 4-epimerase activity"/>
    <property type="evidence" value="ECO:0007669"/>
    <property type="project" value="UniProtKB-EC"/>
</dbReference>
<dbReference type="NCBIfam" id="TIGR01179">
    <property type="entry name" value="galE"/>
    <property type="match status" value="1"/>
</dbReference>
<comment type="cofactor">
    <cofactor evidence="2 10">
        <name>NAD(+)</name>
        <dbReference type="ChEBI" id="CHEBI:57540"/>
    </cofactor>
</comment>
<evidence type="ECO:0000256" key="6">
    <source>
        <dbReference type="ARBA" id="ARBA00018569"/>
    </source>
</evidence>
<evidence type="ECO:0000256" key="10">
    <source>
        <dbReference type="RuleBase" id="RU366046"/>
    </source>
</evidence>
<organism evidence="12 13">
    <name type="scientific">Rarispira pelagica</name>
    <dbReference type="NCBI Taxonomy" id="3141764"/>
    <lineage>
        <taxon>Bacteria</taxon>
        <taxon>Pseudomonadati</taxon>
        <taxon>Spirochaetota</taxon>
        <taxon>Spirochaetia</taxon>
        <taxon>Winmispirales</taxon>
        <taxon>Winmispiraceae</taxon>
        <taxon>Rarispira</taxon>
    </lineage>
</organism>